<dbReference type="SUPFAM" id="SSF88688">
    <property type="entry name" value="Families 57/38 glycoside transferase middle domain"/>
    <property type="match status" value="1"/>
</dbReference>
<reference evidence="4 5" key="1">
    <citation type="submission" date="2017-11" db="EMBL/GenBank/DDBJ databases">
        <title>Complete genome sequence of Spiroplasma clarkii CN-5 (DSM 19994).</title>
        <authorList>
            <person name="Tsai Y.-M."/>
            <person name="Chang A."/>
            <person name="Lo W.-S."/>
            <person name="Kuo C.-H."/>
        </authorList>
    </citation>
    <scope>NUCLEOTIDE SEQUENCE [LARGE SCALE GENOMIC DNA]</scope>
    <source>
        <strain evidence="4 5">CN-5</strain>
    </source>
</reference>
<dbReference type="SUPFAM" id="SSF88713">
    <property type="entry name" value="Glycoside hydrolase/deacetylase"/>
    <property type="match status" value="1"/>
</dbReference>
<dbReference type="InterPro" id="IPR015341">
    <property type="entry name" value="Glyco_hydro_38_cen"/>
</dbReference>
<dbReference type="GO" id="GO:0009313">
    <property type="term" value="P:oligosaccharide catabolic process"/>
    <property type="evidence" value="ECO:0007669"/>
    <property type="project" value="TreeGrafter"/>
</dbReference>
<evidence type="ECO:0000259" key="3">
    <source>
        <dbReference type="SMART" id="SM00872"/>
    </source>
</evidence>
<evidence type="ECO:0000313" key="4">
    <source>
        <dbReference type="EMBL" id="ATX70472.1"/>
    </source>
</evidence>
<evidence type="ECO:0000256" key="2">
    <source>
        <dbReference type="ARBA" id="ARBA00023295"/>
    </source>
</evidence>
<dbReference type="RefSeq" id="WP_169921828.1">
    <property type="nucleotide sequence ID" value="NZ_CP024870.1"/>
</dbReference>
<sequence length="892" mass="103309">MSSKKLKIYFVPHTHWDKEWYFTKEASSVFLVDNIAKLKEIADNSDSFSHHIYDSQLSIVDDYLEFYPEDYKHIKRLITEKKLIVGPWYSQPDMFSTSGESLIRNLSYGKHFAKELGFTAKQAYTPDSFGFNSNLPQILKHNDCDAIIQWRGVDDSHIGADVFNKWTGIDGSQVYLYNLFKYGYGLTYWAFNSVYKNWDASNMRELAKEYLAKFKDGSRDDLINLKKRNKSNMLCFPFGSDQSPVIEWLPIFIKYLNELDDENEWILSYYDNFIADLIKNYDAEINEIQGELKYGKYSRTHRTIGSSRYDIKSLNKHAENLLYNVAEPLGILYHQFTGKYPTKIYQKALRLLLESHAHDSLGGSCTDEANGEVLNRIKKAIFMLESQNTLIKKRIVEYLNLEKNDLLIFNLLPYERNVSTKIKVVTKSKVFKIMSGAKELDYALVDSDYFDRSNFIISTDSQIKNDASEKGFYVHNVNLNSVIIPGVSYKILQVVEDEEKPFKNILRKKHVTNSISNSFYDVKFINNVFEITDKSKNKKYDLYLEATQDAGDTYDFSPKIGAQEIMAPKSAKCLTESDTQVSKLVTSLQYSVNEDLNSKVKITQAVKVTIAIINETINFKINMKNEAKDIRWRFVLNTNQSNKTSFADQALSLIERPVFETEKMQIWEAEKWKDMPVAIENFSKFVYVKTDNNKIIGVKSNDLNEYELIGEKFDKLALTLFRGVSLIGRRDLLFRPGRASGINDYPHATPESNLNKELKFEFDLLLNKDFDANQIYDSLSYADFYQNQNISDYLWIGQTFWRAKVACKNNQPAPLNIFKNVPTGVVVSALKLSYDEKHIICRIANLSENDFNLKNHLNDYELFETNALEKEQSQVTEILKKNEIKTLIVKLK</sequence>
<evidence type="ECO:0000256" key="1">
    <source>
        <dbReference type="ARBA" id="ARBA00022801"/>
    </source>
</evidence>
<dbReference type="GO" id="GO:0006013">
    <property type="term" value="P:mannose metabolic process"/>
    <property type="evidence" value="ECO:0007669"/>
    <property type="project" value="InterPro"/>
</dbReference>
<keyword evidence="5" id="KW-1185">Reference proteome</keyword>
<dbReference type="Gene3D" id="1.20.1270.50">
    <property type="entry name" value="Glycoside hydrolase family 38, central domain"/>
    <property type="match status" value="1"/>
</dbReference>
<proteinExistence type="predicted"/>
<dbReference type="Gene3D" id="2.60.40.2220">
    <property type="match status" value="1"/>
</dbReference>
<dbReference type="PANTHER" id="PTHR46017">
    <property type="entry name" value="ALPHA-MANNOSIDASE 2C1"/>
    <property type="match status" value="1"/>
</dbReference>
<dbReference type="InterPro" id="IPR037094">
    <property type="entry name" value="Glyco_hydro_38_cen_sf"/>
</dbReference>
<dbReference type="Gene3D" id="2.70.98.30">
    <property type="entry name" value="Golgi alpha-mannosidase II, domain 4"/>
    <property type="match status" value="1"/>
</dbReference>
<evidence type="ECO:0000313" key="5">
    <source>
        <dbReference type="Proteomes" id="UP000231179"/>
    </source>
</evidence>
<dbReference type="InterPro" id="IPR000602">
    <property type="entry name" value="Glyco_hydro_38_N"/>
</dbReference>
<dbReference type="InterPro" id="IPR027291">
    <property type="entry name" value="Glyco_hydro_38_N_sf"/>
</dbReference>
<dbReference type="Pfam" id="PF01074">
    <property type="entry name" value="Glyco_hydro_38N"/>
    <property type="match status" value="1"/>
</dbReference>
<dbReference type="InterPro" id="IPR028995">
    <property type="entry name" value="Glyco_hydro_57/38_cen_sf"/>
</dbReference>
<dbReference type="PANTHER" id="PTHR46017:SF2">
    <property type="entry name" value="MANNOSYLGLYCERATE HYDROLASE"/>
    <property type="match status" value="1"/>
</dbReference>
<dbReference type="Pfam" id="PF09261">
    <property type="entry name" value="Alpha-mann_mid"/>
    <property type="match status" value="1"/>
</dbReference>
<dbReference type="InterPro" id="IPR011330">
    <property type="entry name" value="Glyco_hydro/deAcase_b/a-brl"/>
</dbReference>
<dbReference type="SMART" id="SM00872">
    <property type="entry name" value="Alpha-mann_mid"/>
    <property type="match status" value="1"/>
</dbReference>
<dbReference type="Pfam" id="PF17677">
    <property type="entry name" value="Glyco_hydro38C2"/>
    <property type="match status" value="1"/>
</dbReference>
<feature type="domain" description="Glycoside hydrolase family 38 central" evidence="3">
    <location>
        <begin position="299"/>
        <end position="377"/>
    </location>
</feature>
<keyword evidence="1 4" id="KW-0378">Hydrolase</keyword>
<accession>A0A2K8KGV4</accession>
<name>A0A2K8KGV4_9MOLU</name>
<organism evidence="4 5">
    <name type="scientific">Spiroplasma clarkii</name>
    <dbReference type="NCBI Taxonomy" id="2139"/>
    <lineage>
        <taxon>Bacteria</taxon>
        <taxon>Bacillati</taxon>
        <taxon>Mycoplasmatota</taxon>
        <taxon>Mollicutes</taxon>
        <taxon>Entomoplasmatales</taxon>
        <taxon>Spiroplasmataceae</taxon>
        <taxon>Spiroplasma</taxon>
    </lineage>
</organism>
<dbReference type="InterPro" id="IPR041147">
    <property type="entry name" value="GH38_C"/>
</dbReference>
<dbReference type="EMBL" id="CP024870">
    <property type="protein sequence ID" value="ATX70472.1"/>
    <property type="molecule type" value="Genomic_DNA"/>
</dbReference>
<dbReference type="AlphaFoldDB" id="A0A2K8KGV4"/>
<dbReference type="GO" id="GO:0004559">
    <property type="term" value="F:alpha-mannosidase activity"/>
    <property type="evidence" value="ECO:0007669"/>
    <property type="project" value="InterPro"/>
</dbReference>
<keyword evidence="2" id="KW-0326">Glycosidase</keyword>
<dbReference type="Gene3D" id="3.20.110.10">
    <property type="entry name" value="Glycoside hydrolase 38, N terminal domain"/>
    <property type="match status" value="1"/>
</dbReference>
<protein>
    <submittedName>
        <fullName evidence="4">Mannosylglycerate hydrolase</fullName>
    </submittedName>
</protein>
<dbReference type="Proteomes" id="UP000231179">
    <property type="component" value="Chromosome"/>
</dbReference>
<gene>
    <name evidence="4" type="primary">mngB</name>
    <name evidence="4" type="ORF">SCLAR_v1c01410</name>
</gene>